<evidence type="ECO:0000313" key="2">
    <source>
        <dbReference type="Proteomes" id="UP000800092"/>
    </source>
</evidence>
<sequence>MPQYRLPVYAYWLRRRHIGRACVNFVETGQGIKDGAIFVGLLDERRKTASQGFLFGRAPFSEAASYNLYLFVDLSDVGKMAASAPTGRIIWEGTNEVIA</sequence>
<proteinExistence type="predicted"/>
<name>A0A6A6GXU8_VIRVR</name>
<evidence type="ECO:0000313" key="1">
    <source>
        <dbReference type="EMBL" id="KAF2230439.1"/>
    </source>
</evidence>
<dbReference type="EMBL" id="ML991841">
    <property type="protein sequence ID" value="KAF2230439.1"/>
    <property type="molecule type" value="Genomic_DNA"/>
</dbReference>
<keyword evidence="2" id="KW-1185">Reference proteome</keyword>
<dbReference type="Proteomes" id="UP000800092">
    <property type="component" value="Unassembled WGS sequence"/>
</dbReference>
<gene>
    <name evidence="1" type="ORF">EV356DRAFT_508969</name>
</gene>
<organism evidence="1 2">
    <name type="scientific">Viridothelium virens</name>
    <name type="common">Speckled blister lichen</name>
    <name type="synonym">Trypethelium virens</name>
    <dbReference type="NCBI Taxonomy" id="1048519"/>
    <lineage>
        <taxon>Eukaryota</taxon>
        <taxon>Fungi</taxon>
        <taxon>Dikarya</taxon>
        <taxon>Ascomycota</taxon>
        <taxon>Pezizomycotina</taxon>
        <taxon>Dothideomycetes</taxon>
        <taxon>Dothideomycetes incertae sedis</taxon>
        <taxon>Trypetheliales</taxon>
        <taxon>Trypetheliaceae</taxon>
        <taxon>Viridothelium</taxon>
    </lineage>
</organism>
<reference evidence="1" key="1">
    <citation type="journal article" date="2020" name="Stud. Mycol.">
        <title>101 Dothideomycetes genomes: a test case for predicting lifestyles and emergence of pathogens.</title>
        <authorList>
            <person name="Haridas S."/>
            <person name="Albert R."/>
            <person name="Binder M."/>
            <person name="Bloem J."/>
            <person name="Labutti K."/>
            <person name="Salamov A."/>
            <person name="Andreopoulos B."/>
            <person name="Baker S."/>
            <person name="Barry K."/>
            <person name="Bills G."/>
            <person name="Bluhm B."/>
            <person name="Cannon C."/>
            <person name="Castanera R."/>
            <person name="Culley D."/>
            <person name="Daum C."/>
            <person name="Ezra D."/>
            <person name="Gonzalez J."/>
            <person name="Henrissat B."/>
            <person name="Kuo A."/>
            <person name="Liang C."/>
            <person name="Lipzen A."/>
            <person name="Lutzoni F."/>
            <person name="Magnuson J."/>
            <person name="Mondo S."/>
            <person name="Nolan M."/>
            <person name="Ohm R."/>
            <person name="Pangilinan J."/>
            <person name="Park H.-J."/>
            <person name="Ramirez L."/>
            <person name="Alfaro M."/>
            <person name="Sun H."/>
            <person name="Tritt A."/>
            <person name="Yoshinaga Y."/>
            <person name="Zwiers L.-H."/>
            <person name="Turgeon B."/>
            <person name="Goodwin S."/>
            <person name="Spatafora J."/>
            <person name="Crous P."/>
            <person name="Grigoriev I."/>
        </authorList>
    </citation>
    <scope>NUCLEOTIDE SEQUENCE</scope>
    <source>
        <strain evidence="1">Tuck. ex Michener</strain>
    </source>
</reference>
<protein>
    <submittedName>
        <fullName evidence="1">Uncharacterized protein</fullName>
    </submittedName>
</protein>
<accession>A0A6A6GXU8</accession>
<dbReference type="AlphaFoldDB" id="A0A6A6GXU8"/>